<evidence type="ECO:0008006" key="3">
    <source>
        <dbReference type="Google" id="ProtNLM"/>
    </source>
</evidence>
<dbReference type="Gene3D" id="1.10.287.1080">
    <property type="entry name" value="MazG-like"/>
    <property type="match status" value="1"/>
</dbReference>
<dbReference type="RefSeq" id="WP_120171453.1">
    <property type="nucleotide sequence ID" value="NZ_AP018400.1"/>
</dbReference>
<proteinExistence type="predicted"/>
<sequence length="105" mass="12439">MDSVTIQRCQAIRKAYHDLEIKHHGQEWSIAEDLLALSNDIGNLNRLVMTKQGRYYDETPYTLEQKLAENIWWLIELAERLDVDIAKEVENFLTFKEKQLGIKYK</sequence>
<reference evidence="1 2" key="1">
    <citation type="journal article" date="2018" name="Genome Biol. Evol.">
        <title>Complete Genome Sequence of Streptococcus ruminantium sp. nov. GUT-187T (=DSM 104980T =JCM 31869T), the Type Strain of S. ruminantium, and Comparison with Genome Sequences of Streptococcus suis Strains.</title>
        <authorList>
            <person name="Tohya M."/>
            <person name="Sekizaki T."/>
            <person name="Miyoshi-Akiyama T."/>
        </authorList>
    </citation>
    <scope>NUCLEOTIDE SEQUENCE [LARGE SCALE GENOMIC DNA]</scope>
    <source>
        <strain evidence="1 2">GUT187T</strain>
    </source>
</reference>
<dbReference type="EMBL" id="AP018400">
    <property type="protein sequence ID" value="BBA92198.1"/>
    <property type="molecule type" value="Genomic_DNA"/>
</dbReference>
<dbReference type="Proteomes" id="UP000269331">
    <property type="component" value="Chromosome"/>
</dbReference>
<evidence type="ECO:0000313" key="1">
    <source>
        <dbReference type="EMBL" id="BBA92198.1"/>
    </source>
</evidence>
<accession>A0A2Z5U2V9</accession>
<dbReference type="AlphaFoldDB" id="A0A2Z5U2V9"/>
<organism evidence="1 2">
    <name type="scientific">Streptococcus ruminantium</name>
    <dbReference type="NCBI Taxonomy" id="1917441"/>
    <lineage>
        <taxon>Bacteria</taxon>
        <taxon>Bacillati</taxon>
        <taxon>Bacillota</taxon>
        <taxon>Bacilli</taxon>
        <taxon>Lactobacillales</taxon>
        <taxon>Streptococcaceae</taxon>
        <taxon>Streptococcus</taxon>
    </lineage>
</organism>
<name>A0A2Z5U2V9_9STRE</name>
<gene>
    <name evidence="1" type="ORF">SR187_2945</name>
</gene>
<protein>
    <recommendedName>
        <fullName evidence="3">MazG-like protein</fullName>
    </recommendedName>
</protein>
<dbReference type="OrthoDB" id="196226at2"/>
<evidence type="ECO:0000313" key="2">
    <source>
        <dbReference type="Proteomes" id="UP000269331"/>
    </source>
</evidence>
<dbReference type="KEGG" id="srq:SR187_2945"/>
<dbReference type="CDD" id="cd11543">
    <property type="entry name" value="NTP-PPase_u6"/>
    <property type="match status" value="1"/>
</dbReference>
<dbReference type="GeneID" id="52229161"/>